<dbReference type="AlphaFoldDB" id="A0A0A9EB28"/>
<proteinExistence type="predicted"/>
<organism evidence="1">
    <name type="scientific">Arundo donax</name>
    <name type="common">Giant reed</name>
    <name type="synonym">Donax arundinaceus</name>
    <dbReference type="NCBI Taxonomy" id="35708"/>
    <lineage>
        <taxon>Eukaryota</taxon>
        <taxon>Viridiplantae</taxon>
        <taxon>Streptophyta</taxon>
        <taxon>Embryophyta</taxon>
        <taxon>Tracheophyta</taxon>
        <taxon>Spermatophyta</taxon>
        <taxon>Magnoliopsida</taxon>
        <taxon>Liliopsida</taxon>
        <taxon>Poales</taxon>
        <taxon>Poaceae</taxon>
        <taxon>PACMAD clade</taxon>
        <taxon>Arundinoideae</taxon>
        <taxon>Arundineae</taxon>
        <taxon>Arundo</taxon>
    </lineage>
</organism>
<accession>A0A0A9EB28</accession>
<name>A0A0A9EB28_ARUDO</name>
<protein>
    <submittedName>
        <fullName evidence="1">Uncharacterized protein</fullName>
    </submittedName>
</protein>
<reference evidence="1" key="1">
    <citation type="submission" date="2014-09" db="EMBL/GenBank/DDBJ databases">
        <authorList>
            <person name="Magalhaes I.L.F."/>
            <person name="Oliveira U."/>
            <person name="Santos F.R."/>
            <person name="Vidigal T.H.D.A."/>
            <person name="Brescovit A.D."/>
            <person name="Santos A.J."/>
        </authorList>
    </citation>
    <scope>NUCLEOTIDE SEQUENCE</scope>
    <source>
        <tissue evidence="1">Shoot tissue taken approximately 20 cm above the soil surface</tissue>
    </source>
</reference>
<evidence type="ECO:0000313" key="1">
    <source>
        <dbReference type="EMBL" id="JAD97256.1"/>
    </source>
</evidence>
<reference evidence="1" key="2">
    <citation type="journal article" date="2015" name="Data Brief">
        <title>Shoot transcriptome of the giant reed, Arundo donax.</title>
        <authorList>
            <person name="Barrero R.A."/>
            <person name="Guerrero F.D."/>
            <person name="Moolhuijzen P."/>
            <person name="Goolsby J.A."/>
            <person name="Tidwell J."/>
            <person name="Bellgard S.E."/>
            <person name="Bellgard M.I."/>
        </authorList>
    </citation>
    <scope>NUCLEOTIDE SEQUENCE</scope>
    <source>
        <tissue evidence="1">Shoot tissue taken approximately 20 cm above the soil surface</tissue>
    </source>
</reference>
<dbReference type="EMBL" id="GBRH01200639">
    <property type="protein sequence ID" value="JAD97256.1"/>
    <property type="molecule type" value="Transcribed_RNA"/>
</dbReference>
<sequence length="52" mass="5813">MPIILSFSSHDDIWFVVYAKVKNAIQDNCFCACQPIALSIIEVKELLVVGET</sequence>